<proteinExistence type="predicted"/>
<organism evidence="1 2">
    <name type="scientific">Clostridioides difficile ATCC 9689 = DSM 1296</name>
    <dbReference type="NCBI Taxonomy" id="1121308"/>
    <lineage>
        <taxon>Bacteria</taxon>
        <taxon>Bacillati</taxon>
        <taxon>Bacillota</taxon>
        <taxon>Clostridia</taxon>
        <taxon>Peptostreptococcales</taxon>
        <taxon>Peptostreptococcaceae</taxon>
        <taxon>Clostridioides</taxon>
    </lineage>
</organism>
<name>A0ACA7UNT7_CLODI</name>
<dbReference type="Proteomes" id="UP001510562">
    <property type="component" value="Chromosome"/>
</dbReference>
<dbReference type="EMBL" id="CP011970">
    <property type="protein sequence ID" value="AKP44767.1"/>
    <property type="molecule type" value="Genomic_DNA"/>
</dbReference>
<sequence>MGKIKNGEIDTEDYRLFKNIQKEKDRVYSKYINEEYIMEELINYLRLEDKDYTTEILERYARYIDENLDNRCPYCVYNICSEHDNCFDGILENLKEKIKIK</sequence>
<evidence type="ECO:0000313" key="2">
    <source>
        <dbReference type="Proteomes" id="UP001510562"/>
    </source>
</evidence>
<accession>A0ACA7UNT7</accession>
<gene>
    <name evidence="1" type="ORF">CDIF1296T_phi093</name>
</gene>
<keyword evidence="2" id="KW-1185">Reference proteome</keyword>
<evidence type="ECO:0000313" key="1">
    <source>
        <dbReference type="EMBL" id="AKP44767.1"/>
    </source>
</evidence>
<protein>
    <submittedName>
        <fullName evidence="1">Uncharacterized protein</fullName>
    </submittedName>
</protein>
<reference evidence="1 2" key="1">
    <citation type="journal article" date="2015" name="Genome Announc.">
        <title>Complete Genome Sequence of the Novel Temperate Clostridium difficile Phage phiCDIF1296T.</title>
        <authorList>
            <person name="Wittmann J."/>
            <person name="Riedel T."/>
            <person name="Bunk B."/>
            <person name="Sproer C."/>
            <person name="Gronow S."/>
            <person name="Overmann J."/>
        </authorList>
    </citation>
    <scope>NUCLEOTIDE SEQUENCE [LARGE SCALE GENOMIC DNA]</scope>
    <source>
        <strain evidence="2">ATCC 9689 / DSM 1296 / BCRC 10642 / JCM 1296 / NCIMB 10666 / NCTC 11209 / 90556-M6S</strain>
    </source>
</reference>